<dbReference type="KEGG" id="mok:Metok_1289"/>
<dbReference type="EMBL" id="CP002792">
    <property type="protein sequence ID" value="AEH07257.1"/>
    <property type="molecule type" value="Genomic_DNA"/>
</dbReference>
<dbReference type="OrthoDB" id="62721at2157"/>
<accession>F8AJQ9</accession>
<dbReference type="GeneID" id="10773445"/>
<proteinExistence type="predicted"/>
<dbReference type="Proteomes" id="UP000009296">
    <property type="component" value="Chromosome"/>
</dbReference>
<gene>
    <name evidence="1" type="ordered locus">Metok_1289</name>
</gene>
<dbReference type="eggNOG" id="arCOG02410">
    <property type="taxonomic scope" value="Archaea"/>
</dbReference>
<dbReference type="eggNOG" id="arCOG00127">
    <property type="taxonomic scope" value="Archaea"/>
</dbReference>
<organism evidence="1 2">
    <name type="scientific">Methanothermococcus okinawensis (strain DSM 14208 / JCM 11175 / IH1)</name>
    <dbReference type="NCBI Taxonomy" id="647113"/>
    <lineage>
        <taxon>Archaea</taxon>
        <taxon>Methanobacteriati</taxon>
        <taxon>Methanobacteriota</taxon>
        <taxon>Methanomada group</taxon>
        <taxon>Methanococci</taxon>
        <taxon>Methanococcales</taxon>
        <taxon>Methanococcaceae</taxon>
        <taxon>Methanothermococcus</taxon>
    </lineage>
</organism>
<evidence type="ECO:0000313" key="1">
    <source>
        <dbReference type="EMBL" id="AEH07257.1"/>
    </source>
</evidence>
<dbReference type="HOGENOM" id="CLU_542517_0_0_2"/>
<keyword evidence="2" id="KW-1185">Reference proteome</keyword>
<dbReference type="Pfam" id="PF09670">
    <property type="entry name" value="Cas_Cas02710"/>
    <property type="match status" value="1"/>
</dbReference>
<evidence type="ECO:0000313" key="2">
    <source>
        <dbReference type="Proteomes" id="UP000009296"/>
    </source>
</evidence>
<dbReference type="RefSeq" id="WP_013867439.1">
    <property type="nucleotide sequence ID" value="NC_015636.1"/>
</dbReference>
<protein>
    <submittedName>
        <fullName evidence="1">Uncharacterized protein</fullName>
    </submittedName>
</protein>
<sequence length="495" mass="58539">MSKALFLSNVGNRDLGKDKTPLFDNKPNKKSDELKEYCREEYKKITGEDLKADELFSFTKELYSSGVYRKLDLEPIIIKYQIKKILELHDSIDVVLFGTLQNGGYKTDAYYSASIIEYIIKKEFGDKINSIKVYAINDNPSDYSLMFEYYKKTLNNFKNDKDYESIYLGITGGTPALSFGLIICGALKWELKAKVLYQSLFKNEPTYMDIGYKLFNILKNREYITLYDKHLYELCAEIGKDYNLIPDWKYHYLLGLHYKELFDFKRALEEFDKAYKCDNVNFKDKKEIQKEINSIKDFEKIDINNIVIKDNINLYAKLIDLLIENAKIKWENGEYVDFIGRIFRLKEALLRMIIEKEFNISTNPKNVEENGKKIKRWLEFEEFLDNNPKIYDYLEKETDWNGRKEPNNRVLDWILGYMVNKGKKEWKKYAKIYGFSKNLEKLSELRNESILAHGFKGISKTDIVNRYDKNNNNEMKIISDLDNIKEIISELIDNK</sequence>
<name>F8AJQ9_METOI</name>
<dbReference type="STRING" id="647113.Metok_1289"/>
<reference evidence="1" key="1">
    <citation type="submission" date="2011-05" db="EMBL/GenBank/DDBJ databases">
        <title>Complete sequence of chromosome of Methanothermococcus okinawensis IH1.</title>
        <authorList>
            <consortium name="US DOE Joint Genome Institute"/>
            <person name="Lucas S."/>
            <person name="Han J."/>
            <person name="Lapidus A."/>
            <person name="Cheng J.-F."/>
            <person name="Goodwin L."/>
            <person name="Pitluck S."/>
            <person name="Peters L."/>
            <person name="Mikhailova N."/>
            <person name="Held B."/>
            <person name="Han C."/>
            <person name="Tapia R."/>
            <person name="Land M."/>
            <person name="Hauser L."/>
            <person name="Kyrpides N."/>
            <person name="Ivanova N."/>
            <person name="Pagani I."/>
            <person name="Sieprawska-Lupa M."/>
            <person name="Takai K."/>
            <person name="Miyazaki J."/>
            <person name="Whitman W."/>
            <person name="Woyke T."/>
        </authorList>
    </citation>
    <scope>NUCLEOTIDE SEQUENCE</scope>
    <source>
        <strain evidence="1">IH1</strain>
    </source>
</reference>
<dbReference type="AlphaFoldDB" id="F8AJQ9"/>